<organism evidence="1">
    <name type="scientific">Rhizopus microsporus var. microsporus</name>
    <dbReference type="NCBI Taxonomy" id="86635"/>
    <lineage>
        <taxon>Eukaryota</taxon>
        <taxon>Fungi</taxon>
        <taxon>Fungi incertae sedis</taxon>
        <taxon>Mucoromycota</taxon>
        <taxon>Mucoromycotina</taxon>
        <taxon>Mucoromycetes</taxon>
        <taxon>Mucorales</taxon>
        <taxon>Mucorineae</taxon>
        <taxon>Rhizopodaceae</taxon>
        <taxon>Rhizopus</taxon>
    </lineage>
</organism>
<dbReference type="VEuPathDB" id="FungiDB:BCV72DRAFT_303554"/>
<evidence type="ECO:0000313" key="1">
    <source>
        <dbReference type="EMBL" id="ORE08603.1"/>
    </source>
</evidence>
<dbReference type="EMBL" id="KV921886">
    <property type="protein sequence ID" value="ORE08603.1"/>
    <property type="molecule type" value="Genomic_DNA"/>
</dbReference>
<dbReference type="Proteomes" id="UP000242414">
    <property type="component" value="Unassembled WGS sequence"/>
</dbReference>
<reference evidence="1" key="1">
    <citation type="journal article" date="2016" name="Proc. Natl. Acad. Sci. U.S.A.">
        <title>Lipid metabolic changes in an early divergent fungus govern the establishment of a mutualistic symbiosis with endobacteria.</title>
        <authorList>
            <person name="Lastovetsky O.A."/>
            <person name="Gaspar M.L."/>
            <person name="Mondo S.J."/>
            <person name="LaButti K.M."/>
            <person name="Sandor L."/>
            <person name="Grigoriev I.V."/>
            <person name="Henry S.A."/>
            <person name="Pawlowska T.E."/>
        </authorList>
    </citation>
    <scope>NUCLEOTIDE SEQUENCE [LARGE SCALE GENOMIC DNA]</scope>
    <source>
        <strain evidence="1">ATCC 52814</strain>
    </source>
</reference>
<proteinExistence type="predicted"/>
<sequence>MKLSATFYLKQLGFSQHDISTMIGMKRTIVQAATDRVAFTGTTLTLGSSGFNITCFDEELKVTLFVRLVINDFYTNCVKPVAAILNNERTPCVEYVVPPSKHFGASYCAIAFQWREKGLETNRYVSLYHTNTTGRKYLAGGAGCTAEQSEALLIESSGEDDDSYTSEDTLKLETEEVKGASMETFKQRRFLTCLYAGDKLTLMTTSLVDVNRGRFVAVGTTCFKIDDKHLDEVAKWPLRYNVRPGGNESRQSEQALHREILGLDLELFIMNVPIGNLVTRVTRSTRLQFPDKARNIYAGFLPLLEAV</sequence>
<name>A0A1X0R9B5_RHIZD</name>
<dbReference type="AlphaFoldDB" id="A0A1X0R9B5"/>
<gene>
    <name evidence="1" type="ORF">BCV72DRAFT_303554</name>
</gene>
<protein>
    <submittedName>
        <fullName evidence="1">Uncharacterized protein</fullName>
    </submittedName>
</protein>
<dbReference type="OrthoDB" id="2280511at2759"/>
<accession>A0A1X0R9B5</accession>